<dbReference type="RefSeq" id="WP_204731396.1">
    <property type="nucleotide sequence ID" value="NZ_JAVDWE010000001.1"/>
</dbReference>
<keyword evidence="3" id="KW-1185">Reference proteome</keyword>
<accession>A0ABU1V4Q4</accession>
<sequence>MNPFPGQPSKDLSSPSATSWHGRDMSPAWPEELLESFCLRMSTQGMCVSRALMICDRRYALEQLSHAHNMADDTLRLMAVQLFRHFEARQSGIVGMH</sequence>
<organism evidence="2 3">
    <name type="scientific">Hydrogenophaga laconesensis</name>
    <dbReference type="NCBI Taxonomy" id="1805971"/>
    <lineage>
        <taxon>Bacteria</taxon>
        <taxon>Pseudomonadati</taxon>
        <taxon>Pseudomonadota</taxon>
        <taxon>Betaproteobacteria</taxon>
        <taxon>Burkholderiales</taxon>
        <taxon>Comamonadaceae</taxon>
        <taxon>Hydrogenophaga</taxon>
    </lineage>
</organism>
<comment type="caution">
    <text evidence="2">The sequence shown here is derived from an EMBL/GenBank/DDBJ whole genome shotgun (WGS) entry which is preliminary data.</text>
</comment>
<feature type="compositionally biased region" description="Polar residues" evidence="1">
    <location>
        <begin position="10"/>
        <end position="19"/>
    </location>
</feature>
<evidence type="ECO:0000313" key="2">
    <source>
        <dbReference type="EMBL" id="MDR7092375.1"/>
    </source>
</evidence>
<evidence type="ECO:0000313" key="3">
    <source>
        <dbReference type="Proteomes" id="UP001265550"/>
    </source>
</evidence>
<name>A0ABU1V4Q4_9BURK</name>
<dbReference type="Proteomes" id="UP001265550">
    <property type="component" value="Unassembled WGS sequence"/>
</dbReference>
<dbReference type="EMBL" id="JAVDWE010000001">
    <property type="protein sequence ID" value="MDR7092375.1"/>
    <property type="molecule type" value="Genomic_DNA"/>
</dbReference>
<reference evidence="2 3" key="1">
    <citation type="submission" date="2023-07" db="EMBL/GenBank/DDBJ databases">
        <title>Sorghum-associated microbial communities from plants grown in Nebraska, USA.</title>
        <authorList>
            <person name="Schachtman D."/>
        </authorList>
    </citation>
    <scope>NUCLEOTIDE SEQUENCE [LARGE SCALE GENOMIC DNA]</scope>
    <source>
        <strain evidence="2 3">BE240</strain>
    </source>
</reference>
<protein>
    <submittedName>
        <fullName evidence="2">Uncharacterized protein</fullName>
    </submittedName>
</protein>
<feature type="region of interest" description="Disordered" evidence="1">
    <location>
        <begin position="1"/>
        <end position="25"/>
    </location>
</feature>
<gene>
    <name evidence="2" type="ORF">J2X09_000098</name>
</gene>
<proteinExistence type="predicted"/>
<evidence type="ECO:0000256" key="1">
    <source>
        <dbReference type="SAM" id="MobiDB-lite"/>
    </source>
</evidence>